<evidence type="ECO:0000313" key="10">
    <source>
        <dbReference type="Proteomes" id="UP000193642"/>
    </source>
</evidence>
<feature type="domain" description="NUP160 middle TPR" evidence="8">
    <location>
        <begin position="606"/>
        <end position="856"/>
    </location>
</feature>
<dbReference type="PANTHER" id="PTHR21286:SF0">
    <property type="entry name" value="NUCLEAR PORE COMPLEX PROTEIN NUP160"/>
    <property type="match status" value="1"/>
</dbReference>
<evidence type="ECO:0000259" key="8">
    <source>
        <dbReference type="Pfam" id="PF23354"/>
    </source>
</evidence>
<feature type="compositionally biased region" description="Low complexity" evidence="4">
    <location>
        <begin position="38"/>
        <end position="52"/>
    </location>
</feature>
<evidence type="ECO:0000256" key="5">
    <source>
        <dbReference type="SAM" id="SignalP"/>
    </source>
</evidence>
<gene>
    <name evidence="9" type="ORF">BCR33DRAFT_453683</name>
</gene>
<dbReference type="Pfam" id="PF23347">
    <property type="entry name" value="TPR_Nup160_C"/>
    <property type="match status" value="1"/>
</dbReference>
<evidence type="ECO:0000259" key="7">
    <source>
        <dbReference type="Pfam" id="PF23347"/>
    </source>
</evidence>
<evidence type="ECO:0000256" key="2">
    <source>
        <dbReference type="ARBA" id="ARBA00022448"/>
    </source>
</evidence>
<dbReference type="PANTHER" id="PTHR21286">
    <property type="entry name" value="NUCLEAR PORE COMPLEX PROTEIN NUP160"/>
    <property type="match status" value="1"/>
</dbReference>
<dbReference type="InterPro" id="IPR056536">
    <property type="entry name" value="TPR_NUP160_C"/>
</dbReference>
<dbReference type="InterPro" id="IPR056535">
    <property type="entry name" value="TPR_NUP160_M"/>
</dbReference>
<dbReference type="STRING" id="329046.A0A1Y2CWH9"/>
<protein>
    <submittedName>
        <fullName evidence="9">Uncharacterized protein</fullName>
    </submittedName>
</protein>
<dbReference type="Pfam" id="PF23354">
    <property type="entry name" value="TPR_NUP160_120_M"/>
    <property type="match status" value="1"/>
</dbReference>
<evidence type="ECO:0000256" key="3">
    <source>
        <dbReference type="ARBA" id="ARBA00023242"/>
    </source>
</evidence>
<sequence>MLLTTMKILMRWMLLLHLTSLKKSAPPHIIKDFDFTQSSPRPSSAPRTPSRMPIEDDDVDMGIGGDSEWYQIFCVTTDSHVVVGDVEIGGAEDVSGLRVRSGTAFGERWELVSSSTSFSEPTQFSDAKRYADYIFDGGRFSAHTVLCAFENWAGKWWKGAGDVVVREFQSVLGTARSRVVSCVEEVRDVKNAVSTMLERGLDSNSSGGPVDKKQAVLQRWHQLLEYCIELDKTEHAAFGVSTASGLPLGLLISRRGQISALRPVDPIEGLELPNMVLVPTDVLRGHPYLHSISEQRFRAGVENLNNLLNVVNETLSVRERSGFLASVREALKKPVQGSVEASVLRPGFEKWFKESLSGEKKNRIQVGVASVLGGIEEVLQFVANAFGVSGGASQSPGRKGLVDLFKLGSSTVGEQEEWVQSLGVKTFVEVVAARVKVSENILVLLGVLVGLNQGNVGKKEVARWVGLYQNVVVAEWISKTNVITVESKSQTDDMMDLDVEGSSISEKLPLSLFLSRAFSKEGSKGLQIKKPTKTVESKGAVLLEFVYTVFRSLGLFAVAEQTSTQQQLQSAPPLKVSSLLMYSCWALASAGQAKIAVELLGFYPKETNSLQYLDGFAKLKAGDYDAAKVALEKAGNCFIGGLGKLEKEWHLLLEDSVLVGGELGYYRHVIALFEEERVHKVVAHFAKLALGVIPDKEELYESLWKTMFSHSLEAKEFESAHGFLKEAEIETQKICIRSFITALCQNHEIDALCCRYVFGKLQSEVEETLIFQAKARKVAPIPSAQKGTPISEPNYHQILYCYYTTRGNNRDAAAIMYDYARRLNSVSSLDIGGGSLVGVITEQSRAYLAAINSLSLVAEDYRWILYKTTVESASHPLAKRRKVGLVTNDSDYGTNVKSSQARNQEIVDLDEIRKEYTLTMAKLTLAHHYRDLSVSAGLPDPEVAVKLLAENAQFDQAILLAETFKIRLDEIFGRFGAHCVVLMEADINSGIKAPYQPVIDDAPVEWEGTNSDKAWLSLKLRLEQQQRKRKHTTYTLRKAIADRSLAQSSKVDLPDWLINGFKVEKPEDLIHVYLSHNLTKKAAQFAIDFVTQYTNSLPEFGDRIQPSHSVKLLPYSALDQLIATLDEVTAGAANEELKDLRTRLAASLYTYLLRTGEDTINFIGKDSANTAKIAHAIAAQPPQHISKTLRHEGAMGPFANKTLTKDMSGVLSGGGSSSILSRLGPAVQATST</sequence>
<organism evidence="9 10">
    <name type="scientific">Rhizoclosmatium globosum</name>
    <dbReference type="NCBI Taxonomy" id="329046"/>
    <lineage>
        <taxon>Eukaryota</taxon>
        <taxon>Fungi</taxon>
        <taxon>Fungi incertae sedis</taxon>
        <taxon>Chytridiomycota</taxon>
        <taxon>Chytridiomycota incertae sedis</taxon>
        <taxon>Chytridiomycetes</taxon>
        <taxon>Chytridiales</taxon>
        <taxon>Chytriomycetaceae</taxon>
        <taxon>Rhizoclosmatium</taxon>
    </lineage>
</organism>
<dbReference type="InterPro" id="IPR021717">
    <property type="entry name" value="Nucleoporin_Nup160"/>
</dbReference>
<dbReference type="GO" id="GO:0005643">
    <property type="term" value="C:nuclear pore"/>
    <property type="evidence" value="ECO:0007669"/>
    <property type="project" value="UniProtKB-ARBA"/>
</dbReference>
<keyword evidence="10" id="KW-1185">Reference proteome</keyword>
<dbReference type="OrthoDB" id="67716at2759"/>
<evidence type="ECO:0000256" key="4">
    <source>
        <dbReference type="SAM" id="MobiDB-lite"/>
    </source>
</evidence>
<dbReference type="EMBL" id="MCGO01000005">
    <property type="protein sequence ID" value="ORY51388.1"/>
    <property type="molecule type" value="Genomic_DNA"/>
</dbReference>
<feature type="domain" description="Nucleoporin Nup120/160 beta-propeller" evidence="6">
    <location>
        <begin position="106"/>
        <end position="268"/>
    </location>
</feature>
<dbReference type="GO" id="GO:0017056">
    <property type="term" value="F:structural constituent of nuclear pore"/>
    <property type="evidence" value="ECO:0007669"/>
    <property type="project" value="TreeGrafter"/>
</dbReference>
<comment type="caution">
    <text evidence="9">The sequence shown here is derived from an EMBL/GenBank/DDBJ whole genome shotgun (WGS) entry which is preliminary data.</text>
</comment>
<dbReference type="Pfam" id="PF11715">
    <property type="entry name" value="Beta-prop_Nup120_160"/>
    <property type="match status" value="1"/>
</dbReference>
<reference evidence="9 10" key="1">
    <citation type="submission" date="2016-07" db="EMBL/GenBank/DDBJ databases">
        <title>Pervasive Adenine N6-methylation of Active Genes in Fungi.</title>
        <authorList>
            <consortium name="DOE Joint Genome Institute"/>
            <person name="Mondo S.J."/>
            <person name="Dannebaum R.O."/>
            <person name="Kuo R.C."/>
            <person name="Labutti K."/>
            <person name="Haridas S."/>
            <person name="Kuo A."/>
            <person name="Salamov A."/>
            <person name="Ahrendt S.R."/>
            <person name="Lipzen A."/>
            <person name="Sullivan W."/>
            <person name="Andreopoulos W.B."/>
            <person name="Clum A."/>
            <person name="Lindquist E."/>
            <person name="Daum C."/>
            <person name="Ramamoorthy G.K."/>
            <person name="Gryganskyi A."/>
            <person name="Culley D."/>
            <person name="Magnuson J.K."/>
            <person name="James T.Y."/>
            <person name="O'Malley M.A."/>
            <person name="Stajich J.E."/>
            <person name="Spatafora J.W."/>
            <person name="Visel A."/>
            <person name="Grigoriev I.V."/>
        </authorList>
    </citation>
    <scope>NUCLEOTIDE SEQUENCE [LARGE SCALE GENOMIC DNA]</scope>
    <source>
        <strain evidence="9 10">JEL800</strain>
    </source>
</reference>
<keyword evidence="5" id="KW-0732">Signal</keyword>
<evidence type="ECO:0000313" key="9">
    <source>
        <dbReference type="EMBL" id="ORY51388.1"/>
    </source>
</evidence>
<feature type="signal peptide" evidence="5">
    <location>
        <begin position="1"/>
        <end position="24"/>
    </location>
</feature>
<keyword evidence="3" id="KW-0539">Nucleus</keyword>
<comment type="subcellular location">
    <subcellularLocation>
        <location evidence="1">Nucleus</location>
    </subcellularLocation>
</comment>
<feature type="region of interest" description="Disordered" evidence="4">
    <location>
        <begin position="32"/>
        <end position="54"/>
    </location>
</feature>
<dbReference type="AlphaFoldDB" id="A0A1Y2CWH9"/>
<accession>A0A1Y2CWH9</accession>
<evidence type="ECO:0000259" key="6">
    <source>
        <dbReference type="Pfam" id="PF11715"/>
    </source>
</evidence>
<evidence type="ECO:0000256" key="1">
    <source>
        <dbReference type="ARBA" id="ARBA00004123"/>
    </source>
</evidence>
<feature type="domain" description="NUP160 C-terminal TPR" evidence="7">
    <location>
        <begin position="908"/>
        <end position="1151"/>
    </location>
</feature>
<dbReference type="Proteomes" id="UP000193642">
    <property type="component" value="Unassembled WGS sequence"/>
</dbReference>
<name>A0A1Y2CWH9_9FUNG</name>
<feature type="chain" id="PRO_5013322357" evidence="5">
    <location>
        <begin position="25"/>
        <end position="1232"/>
    </location>
</feature>
<keyword evidence="2" id="KW-0813">Transport</keyword>
<proteinExistence type="predicted"/>
<dbReference type="InterPro" id="IPR059141">
    <property type="entry name" value="Beta-prop_Nup120_160"/>
</dbReference>